<dbReference type="EMBL" id="PECH01000007">
    <property type="protein sequence ID" value="TDZ82132.1"/>
    <property type="molecule type" value="Genomic_DNA"/>
</dbReference>
<reference evidence="1 2" key="1">
    <citation type="journal article" date="2019" name="Sci. Rep.">
        <title>Extended insight into the Mycobacterium chelonae-abscessus complex through whole genome sequencing of Mycobacterium salmoniphilum outbreak and Mycobacterium salmoniphilum-like strains.</title>
        <authorList>
            <person name="Behra P.R.K."/>
            <person name="Das S."/>
            <person name="Pettersson B.M.F."/>
            <person name="Shirreff L."/>
            <person name="DuCote T."/>
            <person name="Jacobsson K.G."/>
            <person name="Ennis D.G."/>
            <person name="Kirsebom L.A."/>
        </authorList>
    </citation>
    <scope>NUCLEOTIDE SEQUENCE [LARGE SCALE GENOMIC DNA]</scope>
    <source>
        <strain evidence="1 2">DE 4585</strain>
    </source>
</reference>
<dbReference type="AlphaFoldDB" id="A0A4V3HYC0"/>
<dbReference type="Proteomes" id="UP000295117">
    <property type="component" value="Unassembled WGS sequence"/>
</dbReference>
<protein>
    <submittedName>
        <fullName evidence="1">Uncharacterized protein</fullName>
    </submittedName>
</protein>
<name>A0A4V3HYC0_9MYCO</name>
<comment type="caution">
    <text evidence="1">The sequence shown here is derived from an EMBL/GenBank/DDBJ whole genome shotgun (WGS) entry which is preliminary data.</text>
</comment>
<evidence type="ECO:0000313" key="2">
    <source>
        <dbReference type="Proteomes" id="UP000295117"/>
    </source>
</evidence>
<proteinExistence type="predicted"/>
<accession>A0A4V3HYC0</accession>
<sequence>MGSVGCAAVVVAVMLVEGCTHDGIESAPVPGSGSASSLVSSPAATSLVTIAAKSTVSDRVKETRKLRRWAQKCSQ</sequence>
<evidence type="ECO:0000313" key="1">
    <source>
        <dbReference type="EMBL" id="TDZ82132.1"/>
    </source>
</evidence>
<gene>
    <name evidence="1" type="ORF">DE4585_02664</name>
</gene>
<organism evidence="1 2">
    <name type="scientific">Mycobacteroides salmoniphilum</name>
    <dbReference type="NCBI Taxonomy" id="404941"/>
    <lineage>
        <taxon>Bacteria</taxon>
        <taxon>Bacillati</taxon>
        <taxon>Actinomycetota</taxon>
        <taxon>Actinomycetes</taxon>
        <taxon>Mycobacteriales</taxon>
        <taxon>Mycobacteriaceae</taxon>
        <taxon>Mycobacteroides</taxon>
    </lineage>
</organism>